<dbReference type="OrthoDB" id="9806027at2"/>
<dbReference type="InterPro" id="IPR006379">
    <property type="entry name" value="HAD-SF_hydro_IIB"/>
</dbReference>
<dbReference type="SFLD" id="SFLDG01140">
    <property type="entry name" value="C2.B:_Phosphomannomutase_and_P"/>
    <property type="match status" value="1"/>
</dbReference>
<evidence type="ECO:0000313" key="2">
    <source>
        <dbReference type="Proteomes" id="UP000233375"/>
    </source>
</evidence>
<dbReference type="Gene3D" id="3.30.1240.10">
    <property type="match status" value="1"/>
</dbReference>
<keyword evidence="2" id="KW-1185">Reference proteome</keyword>
<dbReference type="InterPro" id="IPR036412">
    <property type="entry name" value="HAD-like_sf"/>
</dbReference>
<dbReference type="Pfam" id="PF08282">
    <property type="entry name" value="Hydrolase_3"/>
    <property type="match status" value="1"/>
</dbReference>
<dbReference type="SUPFAM" id="SSF56784">
    <property type="entry name" value="HAD-like"/>
    <property type="match status" value="1"/>
</dbReference>
<dbReference type="CDD" id="cd07516">
    <property type="entry name" value="HAD_Pase"/>
    <property type="match status" value="1"/>
</dbReference>
<dbReference type="SFLD" id="SFLDS00003">
    <property type="entry name" value="Haloacid_Dehalogenase"/>
    <property type="match status" value="1"/>
</dbReference>
<dbReference type="InterPro" id="IPR023214">
    <property type="entry name" value="HAD_sf"/>
</dbReference>
<accession>A0A2N0Z1A8</accession>
<name>A0A2N0Z1A8_9BACI</name>
<dbReference type="SFLD" id="SFLDG01144">
    <property type="entry name" value="C2.B.4:_PGP_Like"/>
    <property type="match status" value="1"/>
</dbReference>
<comment type="caution">
    <text evidence="1">The sequence shown here is derived from an EMBL/GenBank/DDBJ whole genome shotgun (WGS) entry which is preliminary data.</text>
</comment>
<dbReference type="Proteomes" id="UP000233375">
    <property type="component" value="Unassembled WGS sequence"/>
</dbReference>
<evidence type="ECO:0000313" key="1">
    <source>
        <dbReference type="EMBL" id="PKG23277.1"/>
    </source>
</evidence>
<dbReference type="GO" id="GO:0000287">
    <property type="term" value="F:magnesium ion binding"/>
    <property type="evidence" value="ECO:0007669"/>
    <property type="project" value="TreeGrafter"/>
</dbReference>
<dbReference type="InterPro" id="IPR000150">
    <property type="entry name" value="Cof"/>
</dbReference>
<keyword evidence="1" id="KW-0378">Hydrolase</keyword>
<proteinExistence type="predicted"/>
<dbReference type="PANTHER" id="PTHR10000">
    <property type="entry name" value="PHOSPHOSERINE PHOSPHATASE"/>
    <property type="match status" value="1"/>
</dbReference>
<dbReference type="RefSeq" id="WP_101177550.1">
    <property type="nucleotide sequence ID" value="NZ_PISE01000026.1"/>
</dbReference>
<sequence>MNSCMTFDLDGTLLNHESKLSKENVESLKEAQKRGIEIIVATGRNYPDVVEIFKETGIKTWIIAANGATIHTPDGELMHDVPMEKKKALDLLKWLEENDYYYEVFSKNYLYTPQTARELITIEMDRLCTANPDIDRAELEHYANTQFKQTNFSFINSYKDLEDESIPVYNILAFSFDLQKLAKGWETFKEDTSVTLVTSGKYNFEFEHLLASKGHALTKLADHLGISLQETLAMGDSMNDLSMLSLVGYPVAMGNAREDVKAVCLEVTDTNDQNGVAKTINKMLNQIEVAN</sequence>
<dbReference type="Gene3D" id="3.40.50.1000">
    <property type="entry name" value="HAD superfamily/HAD-like"/>
    <property type="match status" value="1"/>
</dbReference>
<dbReference type="AlphaFoldDB" id="A0A2N0Z1A8"/>
<dbReference type="PROSITE" id="PS01229">
    <property type="entry name" value="COF_2"/>
    <property type="match status" value="1"/>
</dbReference>
<dbReference type="GO" id="GO:0005829">
    <property type="term" value="C:cytosol"/>
    <property type="evidence" value="ECO:0007669"/>
    <property type="project" value="TreeGrafter"/>
</dbReference>
<dbReference type="PANTHER" id="PTHR10000:SF55">
    <property type="entry name" value="5-AMINO-6-(5-PHOSPHO-D-RIBITYLAMINO)URACIL PHOSPHATASE YCSE"/>
    <property type="match status" value="1"/>
</dbReference>
<dbReference type="EMBL" id="PISE01000026">
    <property type="protein sequence ID" value="PKG23277.1"/>
    <property type="molecule type" value="Genomic_DNA"/>
</dbReference>
<reference evidence="1 2" key="1">
    <citation type="journal article" date="2003" name="Int. J. Syst. Evol. Microbiol.">
        <title>Bacillus nealsonii sp. nov., isolated from a spacecraft-assembly facility, whose spores are gamma-radiation resistant.</title>
        <authorList>
            <person name="Venkateswaran K."/>
            <person name="Kempf M."/>
            <person name="Chen F."/>
            <person name="Satomi M."/>
            <person name="Nicholson W."/>
            <person name="Kern R."/>
        </authorList>
    </citation>
    <scope>NUCLEOTIDE SEQUENCE [LARGE SCALE GENOMIC DNA]</scope>
    <source>
        <strain evidence="1 2">FO-92</strain>
    </source>
</reference>
<dbReference type="NCBIfam" id="TIGR00099">
    <property type="entry name" value="Cof-subfamily"/>
    <property type="match status" value="1"/>
</dbReference>
<gene>
    <name evidence="1" type="ORF">CWS01_12560</name>
</gene>
<organism evidence="1 2">
    <name type="scientific">Niallia nealsonii</name>
    <dbReference type="NCBI Taxonomy" id="115979"/>
    <lineage>
        <taxon>Bacteria</taxon>
        <taxon>Bacillati</taxon>
        <taxon>Bacillota</taxon>
        <taxon>Bacilli</taxon>
        <taxon>Bacillales</taxon>
        <taxon>Bacillaceae</taxon>
        <taxon>Niallia</taxon>
    </lineage>
</organism>
<dbReference type="GO" id="GO:0016791">
    <property type="term" value="F:phosphatase activity"/>
    <property type="evidence" value="ECO:0007669"/>
    <property type="project" value="TreeGrafter"/>
</dbReference>
<protein>
    <submittedName>
        <fullName evidence="1">Cof-type HAD-IIB family hydrolase</fullName>
    </submittedName>
</protein>
<dbReference type="NCBIfam" id="TIGR01484">
    <property type="entry name" value="HAD-SF-IIB"/>
    <property type="match status" value="1"/>
</dbReference>